<feature type="domain" description="C2H2-type" evidence="8">
    <location>
        <begin position="356"/>
        <end position="383"/>
    </location>
</feature>
<feature type="domain" description="C2H2-type" evidence="8">
    <location>
        <begin position="942"/>
        <end position="970"/>
    </location>
</feature>
<evidence type="ECO:0000256" key="3">
    <source>
        <dbReference type="ARBA" id="ARBA00022771"/>
    </source>
</evidence>
<feature type="domain" description="C2H2-type" evidence="8">
    <location>
        <begin position="439"/>
        <end position="467"/>
    </location>
</feature>
<name>A0A6J2JR67_BOMMA</name>
<keyword evidence="1 6" id="KW-0479">Metal-binding</keyword>
<feature type="domain" description="C2H2-type" evidence="8">
    <location>
        <begin position="855"/>
        <end position="878"/>
    </location>
</feature>
<dbReference type="Pfam" id="PF12756">
    <property type="entry name" value="zf-C2H2_2"/>
    <property type="match status" value="2"/>
</dbReference>
<evidence type="ECO:0000256" key="7">
    <source>
        <dbReference type="SAM" id="MobiDB-lite"/>
    </source>
</evidence>
<evidence type="ECO:0000313" key="10">
    <source>
        <dbReference type="Proteomes" id="UP000504629"/>
    </source>
</evidence>
<dbReference type="Gene3D" id="3.30.160.60">
    <property type="entry name" value="Classic Zinc Finger"/>
    <property type="match status" value="11"/>
</dbReference>
<proteinExistence type="predicted"/>
<gene>
    <name evidence="11" type="primary">LOC114244584</name>
</gene>
<feature type="domain" description="C2H2-type" evidence="8">
    <location>
        <begin position="1031"/>
        <end position="1058"/>
    </location>
</feature>
<feature type="compositionally biased region" description="Basic and acidic residues" evidence="7">
    <location>
        <begin position="685"/>
        <end position="696"/>
    </location>
</feature>
<organism evidence="10 11">
    <name type="scientific">Bombyx mandarina</name>
    <name type="common">Wild silk moth</name>
    <name type="synonym">Wild silkworm</name>
    <dbReference type="NCBI Taxonomy" id="7092"/>
    <lineage>
        <taxon>Eukaryota</taxon>
        <taxon>Metazoa</taxon>
        <taxon>Ecdysozoa</taxon>
        <taxon>Arthropoda</taxon>
        <taxon>Hexapoda</taxon>
        <taxon>Insecta</taxon>
        <taxon>Pterygota</taxon>
        <taxon>Neoptera</taxon>
        <taxon>Endopterygota</taxon>
        <taxon>Lepidoptera</taxon>
        <taxon>Glossata</taxon>
        <taxon>Ditrysia</taxon>
        <taxon>Bombycoidea</taxon>
        <taxon>Bombycidae</taxon>
        <taxon>Bombycinae</taxon>
        <taxon>Bombyx</taxon>
    </lineage>
</organism>
<dbReference type="PROSITE" id="PS00028">
    <property type="entry name" value="ZINC_FINGER_C2H2_1"/>
    <property type="match status" value="13"/>
</dbReference>
<dbReference type="FunFam" id="3.30.160.60:FF:000446">
    <property type="entry name" value="Zinc finger protein"/>
    <property type="match status" value="1"/>
</dbReference>
<evidence type="ECO:0000313" key="11">
    <source>
        <dbReference type="RefSeq" id="XP_028032246.1"/>
    </source>
</evidence>
<feature type="domain" description="C2H2-type" evidence="8">
    <location>
        <begin position="383"/>
        <end position="406"/>
    </location>
</feature>
<dbReference type="OrthoDB" id="8922241at2759"/>
<accession>A0A6J2JR67</accession>
<dbReference type="GO" id="GO:0008270">
    <property type="term" value="F:zinc ion binding"/>
    <property type="evidence" value="ECO:0007669"/>
    <property type="project" value="UniProtKB-UniRule"/>
</dbReference>
<dbReference type="Pfam" id="PF07776">
    <property type="entry name" value="zf-AD"/>
    <property type="match status" value="1"/>
</dbReference>
<dbReference type="SMART" id="SM00868">
    <property type="entry name" value="zf-AD"/>
    <property type="match status" value="2"/>
</dbReference>
<dbReference type="InterPro" id="IPR012934">
    <property type="entry name" value="Znf_AD"/>
</dbReference>
<evidence type="ECO:0000256" key="2">
    <source>
        <dbReference type="ARBA" id="ARBA00022737"/>
    </source>
</evidence>
<feature type="binding site" evidence="6">
    <location>
        <position position="70"/>
    </location>
    <ligand>
        <name>Zn(2+)</name>
        <dbReference type="ChEBI" id="CHEBI:29105"/>
    </ligand>
</feature>
<protein>
    <submittedName>
        <fullName evidence="11">Zinc finger protein 26-like</fullName>
    </submittedName>
</protein>
<dbReference type="SMART" id="SM00355">
    <property type="entry name" value="ZnF_C2H2"/>
    <property type="match status" value="19"/>
</dbReference>
<reference evidence="11" key="1">
    <citation type="submission" date="2025-08" db="UniProtKB">
        <authorList>
            <consortium name="RefSeq"/>
        </authorList>
    </citation>
    <scope>IDENTIFICATION</scope>
    <source>
        <tissue evidence="11">Silk gland</tissue>
    </source>
</reference>
<evidence type="ECO:0000256" key="1">
    <source>
        <dbReference type="ARBA" id="ARBA00022723"/>
    </source>
</evidence>
<feature type="binding site" evidence="6">
    <location>
        <position position="67"/>
    </location>
    <ligand>
        <name>Zn(2+)</name>
        <dbReference type="ChEBI" id="CHEBI:29105"/>
    </ligand>
</feature>
<dbReference type="Gene3D" id="3.40.1800.20">
    <property type="match status" value="1"/>
</dbReference>
<feature type="domain" description="C2H2-type" evidence="8">
    <location>
        <begin position="975"/>
        <end position="1002"/>
    </location>
</feature>
<dbReference type="KEGG" id="bman:114244584"/>
<sequence length="1071" mass="123740">MAFGIINNLISQPNVCRCCLSASGEWDITTSYLSADGKKEVYSEILKDCFGISLSIIKNISLSLRVCQLCVEHLREAILFKKQVLNAEKVFKQYYEHITDIHRDIAKPLGNTLNEDNNLICSVDSIEGSDLQRKPDSLNICKRGSERESNGHIVDDDVDDDDDEETPISELVKRNSHFKIQDETSKHIDPKVERRRVQNLCQYKVQNSVKELSERKRLIVTCETVLKWTTACPFRHHKSWFQCFYCTEDFMEIAKLREHTAKAHNNTDDELKKIKRFPRSLQIDISNLKCCECELNLVDVEAMRRHLAEAHNRVLYKECIADYKVNTSPYTCHLCGKRYHVFRSLTTHLNVHYANCVCDVCGKSFMNTKRLKVHRATHENGHYPCSECGKVLKTKISKANHMGTHAKRVLKCHICFEPMKHYNDRLKHMSERHNVTHKFVCPVCGREFNLKHYLATHVRQTHGNRNKACPDCGMTFKTNYGLKKHMLRHSGIRAFKCSVCCKTYARSYTLREHLRTHESEGVATLTINTMAEAEIQMPHYIDTDENVGSRTMSVCCCCLELVCRKCLWTEYTWMGQVEVYGNMIKDCYGIDIPGESRGICEVCITQLRNAVRFKRQLILSQDKLIALKNNIAKGNEFDLVDGDSKGNAHYGNEFDGDDCVIGCKQESVNYSDSDSSDDAPLVQALDRERGRKETPPKLRSGRRQYNYMKTRRNVCLILENSTILPFKSNKGYFTCFYCHKQHAVFEELKVHMSEHKDLTVKDSLKCLLRPHAIKVDASNLSCKRCGQAQQTMHDLIQHLTENHEIDFDFDAKMKPIDTVLPYDLADGKFRCFICKKDFMFFKTLSKHMNEHGANYVCDKCGKCFILPERLRAHKQNIHIDVSAVKCEHCGKLCSSNVVLKSHIRYTHKRILFVCSICDKKFMSFKKRFDHLQQYHGRAALNLTCDKCSKSFSTPGSLNNHVRKEHSTTTRDPKRFHCELCSMTFKTKSALKCHSVVHSGEKNFECEVCHKKYGRSRTLVEHMKIHRNDRRWSCAACAQAFVQKCSLKNHIRVHHGELNGDQLLIYKEPEKT</sequence>
<dbReference type="GeneID" id="114244584"/>
<feature type="domain" description="C2H2-type" evidence="8">
    <location>
        <begin position="241"/>
        <end position="269"/>
    </location>
</feature>
<evidence type="ECO:0000256" key="4">
    <source>
        <dbReference type="ARBA" id="ARBA00022833"/>
    </source>
</evidence>
<feature type="domain" description="C2H2-type" evidence="8">
    <location>
        <begin position="829"/>
        <end position="851"/>
    </location>
</feature>
<dbReference type="SUPFAM" id="SSF57716">
    <property type="entry name" value="Glucocorticoid receptor-like (DNA-binding domain)"/>
    <property type="match status" value="1"/>
</dbReference>
<feature type="domain" description="C2H2-type" evidence="8">
    <location>
        <begin position="884"/>
        <end position="907"/>
    </location>
</feature>
<dbReference type="PROSITE" id="PS51915">
    <property type="entry name" value="ZAD"/>
    <property type="match status" value="1"/>
</dbReference>
<feature type="binding site" evidence="6">
    <location>
        <position position="16"/>
    </location>
    <ligand>
        <name>Zn(2+)</name>
        <dbReference type="ChEBI" id="CHEBI:29105"/>
    </ligand>
</feature>
<evidence type="ECO:0000259" key="9">
    <source>
        <dbReference type="PROSITE" id="PS51915"/>
    </source>
</evidence>
<feature type="domain" description="C2H2-type" evidence="8">
    <location>
        <begin position="467"/>
        <end position="494"/>
    </location>
</feature>
<dbReference type="PANTHER" id="PTHR24379">
    <property type="entry name" value="KRAB AND ZINC FINGER DOMAIN-CONTAINING"/>
    <property type="match status" value="1"/>
</dbReference>
<keyword evidence="4 6" id="KW-0862">Zinc</keyword>
<feature type="domain" description="C2H2-type" evidence="8">
    <location>
        <begin position="1003"/>
        <end position="1030"/>
    </location>
</feature>
<keyword evidence="2" id="KW-0677">Repeat</keyword>
<dbReference type="Proteomes" id="UP000504629">
    <property type="component" value="Unplaced"/>
</dbReference>
<evidence type="ECO:0000256" key="6">
    <source>
        <dbReference type="PROSITE-ProRule" id="PRU01263"/>
    </source>
</evidence>
<dbReference type="AlphaFoldDB" id="A0A6J2JR67"/>
<evidence type="ECO:0000256" key="5">
    <source>
        <dbReference type="PROSITE-ProRule" id="PRU00042"/>
    </source>
</evidence>
<feature type="binding site" evidence="6">
    <location>
        <position position="19"/>
    </location>
    <ligand>
        <name>Zn(2+)</name>
        <dbReference type="ChEBI" id="CHEBI:29105"/>
    </ligand>
</feature>
<dbReference type="InterPro" id="IPR041661">
    <property type="entry name" value="ZN622/Rei1/Reh1_Znf-C2H2"/>
</dbReference>
<dbReference type="RefSeq" id="XP_028032246.1">
    <property type="nucleotide sequence ID" value="XM_028176445.1"/>
</dbReference>
<dbReference type="Pfam" id="PF00096">
    <property type="entry name" value="zf-C2H2"/>
    <property type="match status" value="5"/>
</dbReference>
<keyword evidence="3 5" id="KW-0863">Zinc-finger</keyword>
<feature type="domain" description="C2H2-type" evidence="8">
    <location>
        <begin position="495"/>
        <end position="522"/>
    </location>
</feature>
<feature type="domain" description="C2H2-type" evidence="8">
    <location>
        <begin position="330"/>
        <end position="352"/>
    </location>
</feature>
<dbReference type="PROSITE" id="PS50157">
    <property type="entry name" value="ZINC_FINGER_C2H2_2"/>
    <property type="match status" value="14"/>
</dbReference>
<dbReference type="PANTHER" id="PTHR24379:SF121">
    <property type="entry name" value="C2H2-TYPE DOMAIN-CONTAINING PROTEIN"/>
    <property type="match status" value="1"/>
</dbReference>
<feature type="domain" description="ZAD" evidence="9">
    <location>
        <begin position="14"/>
        <end position="94"/>
    </location>
</feature>
<dbReference type="SUPFAM" id="SSF57667">
    <property type="entry name" value="beta-beta-alpha zinc fingers"/>
    <property type="match status" value="9"/>
</dbReference>
<dbReference type="GO" id="GO:0005634">
    <property type="term" value="C:nucleus"/>
    <property type="evidence" value="ECO:0007669"/>
    <property type="project" value="InterPro"/>
</dbReference>
<keyword evidence="10" id="KW-1185">Reference proteome</keyword>
<dbReference type="InterPro" id="IPR013087">
    <property type="entry name" value="Znf_C2H2_type"/>
</dbReference>
<dbReference type="InterPro" id="IPR036236">
    <property type="entry name" value="Znf_C2H2_sf"/>
</dbReference>
<evidence type="ECO:0000259" key="8">
    <source>
        <dbReference type="PROSITE" id="PS50157"/>
    </source>
</evidence>
<feature type="region of interest" description="Disordered" evidence="7">
    <location>
        <begin position="669"/>
        <end position="699"/>
    </location>
</feature>